<dbReference type="Proteomes" id="UP000030940">
    <property type="component" value="Chromosome"/>
</dbReference>
<accession>A0A0A7UX95</accession>
<dbReference type="GO" id="GO:0008233">
    <property type="term" value="F:peptidase activity"/>
    <property type="evidence" value="ECO:0007669"/>
    <property type="project" value="UniProtKB-KW"/>
</dbReference>
<evidence type="ECO:0000313" key="3">
    <source>
        <dbReference type="Proteomes" id="UP000030940"/>
    </source>
</evidence>
<dbReference type="Gene3D" id="3.30.420.40">
    <property type="match status" value="1"/>
</dbReference>
<gene>
    <name evidence="2" type="ORF">OY14_00895</name>
</gene>
<protein>
    <submittedName>
        <fullName evidence="2">Glycoprotease</fullName>
    </submittedName>
</protein>
<sequence>MVNALAFEYSYKALIVHCKVNNKNFSLVEPKSNFNFSVPKIFSDFVFKNNIDLNQIELIVNSCGPGSFTGLRISLSFVKGLALGLSIPFVNISTLDVFANSVKNNSSVIVLAFTAGKYFIGRYENFKLIGKVLCVSREDLFEYLSQVDPNSVLIGNNLESVCKESNYKFKIIEDLNSFGRILTELGIAKYLKNHKSDDILSGPFYIRPSDAELNFHS</sequence>
<reference evidence="2 3" key="1">
    <citation type="journal article" date="2015" name="Genome Announc.">
        <title>Genome Sequence of Borrelia chilensis VA1, a South American Member of the Lyme Borreliosis Group.</title>
        <authorList>
            <person name="Huang W."/>
            <person name="Ojaimi C."/>
            <person name="Fallon J.T."/>
            <person name="Travisany D."/>
            <person name="Maass A."/>
            <person name="Ivanova L."/>
            <person name="Tomova A."/>
            <person name="Gonzalez-Acuna D."/>
            <person name="Godfrey H.P."/>
            <person name="Cabello F.C."/>
        </authorList>
    </citation>
    <scope>NUCLEOTIDE SEQUENCE [LARGE SCALE GENOMIC DNA]</scope>
    <source>
        <strain evidence="2 3">VA1</strain>
    </source>
</reference>
<name>A0A0A7UX95_9SPIR</name>
<dbReference type="KEGG" id="bchi:OY14_00895"/>
<dbReference type="AlphaFoldDB" id="A0A0A7UX95"/>
<dbReference type="InterPro" id="IPR022496">
    <property type="entry name" value="T6A_TsaB"/>
</dbReference>
<evidence type="ECO:0000313" key="2">
    <source>
        <dbReference type="EMBL" id="AJA90018.1"/>
    </source>
</evidence>
<dbReference type="SUPFAM" id="SSF53067">
    <property type="entry name" value="Actin-like ATPase domain"/>
    <property type="match status" value="1"/>
</dbReference>
<keyword evidence="2" id="KW-0645">Protease</keyword>
<dbReference type="EMBL" id="CP009910">
    <property type="protein sequence ID" value="AJA90018.1"/>
    <property type="molecule type" value="Genomic_DNA"/>
</dbReference>
<dbReference type="Pfam" id="PF00814">
    <property type="entry name" value="TsaD"/>
    <property type="match status" value="1"/>
</dbReference>
<dbReference type="InterPro" id="IPR043129">
    <property type="entry name" value="ATPase_NBD"/>
</dbReference>
<dbReference type="STRING" id="1245910.OY14_00895"/>
<dbReference type="HOGENOM" id="CLU_1248652_0_0_12"/>
<dbReference type="InterPro" id="IPR000905">
    <property type="entry name" value="Gcp-like_dom"/>
</dbReference>
<keyword evidence="2" id="KW-0378">Hydrolase</keyword>
<dbReference type="Gene3D" id="3.30.420.200">
    <property type="match status" value="1"/>
</dbReference>
<dbReference type="GO" id="GO:0002949">
    <property type="term" value="P:tRNA threonylcarbamoyladenosine modification"/>
    <property type="evidence" value="ECO:0007669"/>
    <property type="project" value="InterPro"/>
</dbReference>
<dbReference type="GO" id="GO:0006508">
    <property type="term" value="P:proteolysis"/>
    <property type="evidence" value="ECO:0007669"/>
    <property type="project" value="UniProtKB-KW"/>
</dbReference>
<keyword evidence="3" id="KW-1185">Reference proteome</keyword>
<dbReference type="NCBIfam" id="TIGR03725">
    <property type="entry name" value="T6A_YeaZ"/>
    <property type="match status" value="1"/>
</dbReference>
<evidence type="ECO:0000259" key="1">
    <source>
        <dbReference type="Pfam" id="PF00814"/>
    </source>
</evidence>
<feature type="domain" description="Gcp-like" evidence="1">
    <location>
        <begin position="45"/>
        <end position="141"/>
    </location>
</feature>
<organism evidence="2 3">
    <name type="scientific">Borreliella chilensis</name>
    <dbReference type="NCBI Taxonomy" id="1245910"/>
    <lineage>
        <taxon>Bacteria</taxon>
        <taxon>Pseudomonadati</taxon>
        <taxon>Spirochaetota</taxon>
        <taxon>Spirochaetia</taxon>
        <taxon>Spirochaetales</taxon>
        <taxon>Borreliaceae</taxon>
        <taxon>Borreliella</taxon>
    </lineage>
</organism>
<proteinExistence type="predicted"/>